<accession>A0A250JLM5</accession>
<organism evidence="2 3">
    <name type="scientific">Corallococcus macrosporus DSM 14697</name>
    <dbReference type="NCBI Taxonomy" id="1189310"/>
    <lineage>
        <taxon>Bacteria</taxon>
        <taxon>Pseudomonadati</taxon>
        <taxon>Myxococcota</taxon>
        <taxon>Myxococcia</taxon>
        <taxon>Myxococcales</taxon>
        <taxon>Cystobacterineae</taxon>
        <taxon>Myxococcaceae</taxon>
        <taxon>Corallococcus</taxon>
    </lineage>
</organism>
<reference evidence="2 3" key="1">
    <citation type="submission" date="2017-06" db="EMBL/GenBank/DDBJ databases">
        <title>Sequencing and comparative analysis of myxobacterial genomes.</title>
        <authorList>
            <person name="Rupp O."/>
            <person name="Goesmann A."/>
            <person name="Sogaard-Andersen L."/>
        </authorList>
    </citation>
    <scope>NUCLEOTIDE SEQUENCE [LARGE SCALE GENOMIC DNA]</scope>
    <source>
        <strain evidence="2 3">DSM 14697</strain>
    </source>
</reference>
<proteinExistence type="predicted"/>
<name>A0A250JLM5_9BACT</name>
<dbReference type="Proteomes" id="UP000217343">
    <property type="component" value="Chromosome"/>
</dbReference>
<dbReference type="EMBL" id="CP022203">
    <property type="protein sequence ID" value="ATB44540.1"/>
    <property type="molecule type" value="Genomic_DNA"/>
</dbReference>
<keyword evidence="3" id="KW-1185">Reference proteome</keyword>
<dbReference type="AlphaFoldDB" id="A0A250JLM5"/>
<feature type="domain" description="Shedu protein SduA C-terminal" evidence="1">
    <location>
        <begin position="149"/>
        <end position="311"/>
    </location>
</feature>
<dbReference type="Pfam" id="PF14082">
    <property type="entry name" value="SduA_C"/>
    <property type="match status" value="1"/>
</dbReference>
<dbReference type="InterPro" id="IPR025359">
    <property type="entry name" value="SduA_C"/>
</dbReference>
<sequence>MRTPRWRNRGARYARCGRSHLASSACPPASEQVPSIASLPREIRQEHLRKAFHVQSQSRVAFQRILCAKVPHQWICSPCVETPQLGPYCARGQRRSLGGLLAERTPCQGLCMERTYKMAVSSPPAWEWDVYSAWVEKEYSDLLRSGASKDEGNVQKFLEQHPCLVPGLHYSNKVPYPGALISQPRLSGVGLKVPDFLWIGFDSATIYPVFIEIETPHKSWYTSAGRMHSEFTGAYHQLKEWSAWFGNPTNRHAFFEAFRIPSELLRDRRCQPKFILVHGARAEIEAHRELNPVRAEYNTPDIDVATFDRLVPDHSAHGLWCVKNDGRDYHAISLPPTFKIGPFNAGDVSVYRGREDAINGNALLGPERKAFLIERLEYWDRWVKDGRGGWKYSGDWE</sequence>
<evidence type="ECO:0000259" key="1">
    <source>
        <dbReference type="Pfam" id="PF14082"/>
    </source>
</evidence>
<protein>
    <recommendedName>
        <fullName evidence="1">Shedu protein SduA C-terminal domain-containing protein</fullName>
    </recommendedName>
</protein>
<evidence type="ECO:0000313" key="2">
    <source>
        <dbReference type="EMBL" id="ATB44540.1"/>
    </source>
</evidence>
<evidence type="ECO:0000313" key="3">
    <source>
        <dbReference type="Proteomes" id="UP000217343"/>
    </source>
</evidence>
<dbReference type="KEGG" id="mmas:MYMAC_000111"/>
<gene>
    <name evidence="2" type="ORF">MYMAC_000111</name>
</gene>